<protein>
    <submittedName>
        <fullName evidence="2">Phosphotransferase family protein</fullName>
    </submittedName>
</protein>
<dbReference type="SUPFAM" id="SSF56112">
    <property type="entry name" value="Protein kinase-like (PK-like)"/>
    <property type="match status" value="1"/>
</dbReference>
<dbReference type="Pfam" id="PF01636">
    <property type="entry name" value="APH"/>
    <property type="match status" value="1"/>
</dbReference>
<dbReference type="InterPro" id="IPR041726">
    <property type="entry name" value="ACAD10_11_N"/>
</dbReference>
<accession>A0A849L2Z3</accession>
<evidence type="ECO:0000313" key="3">
    <source>
        <dbReference type="Proteomes" id="UP000572377"/>
    </source>
</evidence>
<comment type="caution">
    <text evidence="2">The sequence shown here is derived from an EMBL/GenBank/DDBJ whole genome shotgun (WGS) entry which is preliminary data.</text>
</comment>
<dbReference type="EMBL" id="JABFBC010000001">
    <property type="protein sequence ID" value="NNU80604.1"/>
    <property type="molecule type" value="Genomic_DNA"/>
</dbReference>
<evidence type="ECO:0000313" key="2">
    <source>
        <dbReference type="EMBL" id="NNU80604.1"/>
    </source>
</evidence>
<sequence length="344" mass="38012">MAEAADLLPVARAEEWLRGRIPGFSRIHAAQKTATGQSNPTFILETDAGRLVLRRKPPGRLLKSAHAVEREYRVLSALHGRGVPVPKPWCLCEDEAVLGTAFFVMEHVAGRCENDPRAPGLSRWTRAALYDDMNRCLAALHALDPDAIGLSDFGRPGDYFARQLSRWTAQYRASQTEPQPQMEALIDWLGAHLPPEDGMVALVHGDWRLDNLLFDPASGRITAVLDWELSTLGHPLADLGAQIMQWQMPVGPDSRGLDGVDREASGIPSDAAYVARYAERRGWRAPPDMRFPVAFAFFRMAAILQGVRKRALDGNASNPEKALRMGAYGPEFARRATRWISAGS</sequence>
<evidence type="ECO:0000259" key="1">
    <source>
        <dbReference type="Pfam" id="PF01636"/>
    </source>
</evidence>
<keyword evidence="3" id="KW-1185">Reference proteome</keyword>
<dbReference type="AlphaFoldDB" id="A0A849L2Z3"/>
<reference evidence="2 3" key="1">
    <citation type="submission" date="2020-05" db="EMBL/GenBank/DDBJ databases">
        <title>Gimesia benthica sp. nov., a novel planctomycete isolated from a deep-sea water sample of the Northwest Indian Ocean.</title>
        <authorList>
            <person name="Wang J."/>
            <person name="Ruan C."/>
            <person name="Song L."/>
            <person name="Zhu Y."/>
            <person name="Li A."/>
            <person name="Zheng X."/>
            <person name="Wang L."/>
            <person name="Lu Z."/>
            <person name="Huang Y."/>
            <person name="Du W."/>
            <person name="Zhou Y."/>
            <person name="Huang L."/>
            <person name="Dai X."/>
        </authorList>
    </citation>
    <scope>NUCLEOTIDE SEQUENCE [LARGE SCALE GENOMIC DNA]</scope>
    <source>
        <strain evidence="2 3">YYQ-30</strain>
    </source>
</reference>
<feature type="domain" description="Aminoglycoside phosphotransferase" evidence="1">
    <location>
        <begin position="34"/>
        <end position="253"/>
    </location>
</feature>
<dbReference type="PANTHER" id="PTHR47829:SF1">
    <property type="entry name" value="HAD FAMILY PHOSPHATASE"/>
    <property type="match status" value="1"/>
</dbReference>
<dbReference type="InterPro" id="IPR052898">
    <property type="entry name" value="ACAD10-like"/>
</dbReference>
<proteinExistence type="predicted"/>
<gene>
    <name evidence="2" type="ORF">HMH01_09165</name>
</gene>
<dbReference type="GO" id="GO:0016740">
    <property type="term" value="F:transferase activity"/>
    <property type="evidence" value="ECO:0007669"/>
    <property type="project" value="UniProtKB-KW"/>
</dbReference>
<organism evidence="2 3">
    <name type="scientific">Halovulum dunhuangense</name>
    <dbReference type="NCBI Taxonomy" id="1505036"/>
    <lineage>
        <taxon>Bacteria</taxon>
        <taxon>Pseudomonadati</taxon>
        <taxon>Pseudomonadota</taxon>
        <taxon>Alphaproteobacteria</taxon>
        <taxon>Rhodobacterales</taxon>
        <taxon>Paracoccaceae</taxon>
        <taxon>Halovulum</taxon>
    </lineage>
</organism>
<dbReference type="RefSeq" id="WP_171324514.1">
    <property type="nucleotide sequence ID" value="NZ_JABFBC010000001.1"/>
</dbReference>
<keyword evidence="2" id="KW-0808">Transferase</keyword>
<dbReference type="CDD" id="cd05154">
    <property type="entry name" value="ACAD10_11_N-like"/>
    <property type="match status" value="1"/>
</dbReference>
<dbReference type="Proteomes" id="UP000572377">
    <property type="component" value="Unassembled WGS sequence"/>
</dbReference>
<dbReference type="PANTHER" id="PTHR47829">
    <property type="entry name" value="HYDROLASE, PUTATIVE (AFU_ORTHOLOGUE AFUA_1G12880)-RELATED"/>
    <property type="match status" value="1"/>
</dbReference>
<dbReference type="Gene3D" id="3.90.1200.10">
    <property type="match status" value="1"/>
</dbReference>
<dbReference type="InterPro" id="IPR011009">
    <property type="entry name" value="Kinase-like_dom_sf"/>
</dbReference>
<dbReference type="InterPro" id="IPR002575">
    <property type="entry name" value="Aminoglycoside_PTrfase"/>
</dbReference>
<dbReference type="Gene3D" id="3.30.200.20">
    <property type="entry name" value="Phosphorylase Kinase, domain 1"/>
    <property type="match status" value="1"/>
</dbReference>
<name>A0A849L2Z3_9RHOB</name>